<dbReference type="CDD" id="cd02440">
    <property type="entry name" value="AdoMet_MTases"/>
    <property type="match status" value="1"/>
</dbReference>
<dbReference type="Proteomes" id="UP000245712">
    <property type="component" value="Unassembled WGS sequence"/>
</dbReference>
<evidence type="ECO:0000259" key="1">
    <source>
        <dbReference type="Pfam" id="PF08241"/>
    </source>
</evidence>
<organism evidence="2 3">
    <name type="scientific">Paraburkholderia unamae</name>
    <dbReference type="NCBI Taxonomy" id="219649"/>
    <lineage>
        <taxon>Bacteria</taxon>
        <taxon>Pseudomonadati</taxon>
        <taxon>Pseudomonadota</taxon>
        <taxon>Betaproteobacteria</taxon>
        <taxon>Burkholderiales</taxon>
        <taxon>Burkholderiaceae</taxon>
        <taxon>Paraburkholderia</taxon>
    </lineage>
</organism>
<reference evidence="2 3" key="1">
    <citation type="submission" date="2018-05" db="EMBL/GenBank/DDBJ databases">
        <title>Genomic Encyclopedia of Type Strains, Phase IV (KMG-V): Genome sequencing to study the core and pangenomes of soil and plant-associated prokaryotes.</title>
        <authorList>
            <person name="Whitman W."/>
        </authorList>
    </citation>
    <scope>NUCLEOTIDE SEQUENCE [LARGE SCALE GENOMIC DNA]</scope>
    <source>
        <strain evidence="2 3">SCZa-39</strain>
    </source>
</reference>
<dbReference type="Gene3D" id="3.40.50.150">
    <property type="entry name" value="Vaccinia Virus protein VP39"/>
    <property type="match status" value="1"/>
</dbReference>
<keyword evidence="3" id="KW-1185">Reference proteome</keyword>
<evidence type="ECO:0000313" key="2">
    <source>
        <dbReference type="EMBL" id="PVX84443.1"/>
    </source>
</evidence>
<gene>
    <name evidence="2" type="ORF">C7402_105284</name>
</gene>
<dbReference type="SUPFAM" id="SSF53335">
    <property type="entry name" value="S-adenosyl-L-methionine-dependent methyltransferases"/>
    <property type="match status" value="1"/>
</dbReference>
<accession>A0ABX5KRE5</accession>
<dbReference type="InterPro" id="IPR029063">
    <property type="entry name" value="SAM-dependent_MTases_sf"/>
</dbReference>
<feature type="domain" description="Methyltransferase type 11" evidence="1">
    <location>
        <begin position="123"/>
        <end position="191"/>
    </location>
</feature>
<dbReference type="EMBL" id="QEOB01000005">
    <property type="protein sequence ID" value="PVX84443.1"/>
    <property type="molecule type" value="Genomic_DNA"/>
</dbReference>
<sequence>MAHHSMRTTTHRGPRMALGRALKQPLLNAVARLPDSVQRAMFKPPVRRICIRVPLLRAVYSGCLRRHPIDLQYGTDTSGLVDSSTLQRDARLVDQLRPYMGSQPTIIRRALDTLGDVAGYTFIDIGCGKGRPMIVASEYPFALVLGYDISADLVRTANANAVVMARRFPQRPPIRALHANVADLQVPSGNVVVFMFNPFGVELMAALLAKLEAGLASGAIDHLFIVYDNPVCGEALDRSPQLKRWFAGVLAYDHNEIGFGPEDAESVVIWQSVRGARPDSYADRNRRIAAKDGLSASLEA</sequence>
<dbReference type="InterPro" id="IPR013216">
    <property type="entry name" value="Methyltransf_11"/>
</dbReference>
<dbReference type="Pfam" id="PF08241">
    <property type="entry name" value="Methyltransf_11"/>
    <property type="match status" value="1"/>
</dbReference>
<name>A0ABX5KRE5_9BURK</name>
<comment type="caution">
    <text evidence="2">The sequence shown here is derived from an EMBL/GenBank/DDBJ whole genome shotgun (WGS) entry which is preliminary data.</text>
</comment>
<evidence type="ECO:0000313" key="3">
    <source>
        <dbReference type="Proteomes" id="UP000245712"/>
    </source>
</evidence>
<proteinExistence type="predicted"/>
<protein>
    <recommendedName>
        <fullName evidence="1">Methyltransferase type 11 domain-containing protein</fullName>
    </recommendedName>
</protein>